<dbReference type="SUPFAM" id="SSF53850">
    <property type="entry name" value="Periplasmic binding protein-like II"/>
    <property type="match status" value="1"/>
</dbReference>
<evidence type="ECO:0000313" key="2">
    <source>
        <dbReference type="EMBL" id="ANN79841.1"/>
    </source>
</evidence>
<dbReference type="PANTHER" id="PTHR42928">
    <property type="entry name" value="TRICARBOXYLATE-BINDING PROTEIN"/>
    <property type="match status" value="1"/>
</dbReference>
<dbReference type="InterPro" id="IPR042100">
    <property type="entry name" value="Bug_dom1"/>
</dbReference>
<dbReference type="KEGG" id="bfz:BAU07_24415"/>
<organism evidence="2 3">
    <name type="scientific">Bordetella flabilis</name>
    <dbReference type="NCBI Taxonomy" id="463014"/>
    <lineage>
        <taxon>Bacteria</taxon>
        <taxon>Pseudomonadati</taxon>
        <taxon>Pseudomonadota</taxon>
        <taxon>Betaproteobacteria</taxon>
        <taxon>Burkholderiales</taxon>
        <taxon>Alcaligenaceae</taxon>
        <taxon>Bordetella</taxon>
    </lineage>
</organism>
<proteinExistence type="inferred from homology"/>
<dbReference type="Gene3D" id="3.40.190.10">
    <property type="entry name" value="Periplasmic binding protein-like II"/>
    <property type="match status" value="1"/>
</dbReference>
<gene>
    <name evidence="2" type="ORF">BAU07_24415</name>
</gene>
<dbReference type="InterPro" id="IPR005064">
    <property type="entry name" value="BUG"/>
</dbReference>
<evidence type="ECO:0008006" key="4">
    <source>
        <dbReference type="Google" id="ProtNLM"/>
    </source>
</evidence>
<name>A0A193GKA1_9BORD</name>
<dbReference type="AlphaFoldDB" id="A0A193GKA1"/>
<dbReference type="STRING" id="463014.BAU07_24415"/>
<dbReference type="EMBL" id="CP016172">
    <property type="protein sequence ID" value="ANN79841.1"/>
    <property type="molecule type" value="Genomic_DNA"/>
</dbReference>
<reference evidence="2 3" key="1">
    <citation type="submission" date="2016-06" db="EMBL/GenBank/DDBJ databases">
        <title>Complete genome sequences of Bordetella bronchialis and Bordetella flabilis.</title>
        <authorList>
            <person name="LiPuma J.J."/>
            <person name="Spilker T."/>
        </authorList>
    </citation>
    <scope>NUCLEOTIDE SEQUENCE [LARGE SCALE GENOMIC DNA]</scope>
    <source>
        <strain evidence="2 3">AU10664</strain>
    </source>
</reference>
<comment type="similarity">
    <text evidence="1">Belongs to the UPF0065 (bug) family.</text>
</comment>
<dbReference type="PIRSF" id="PIRSF017082">
    <property type="entry name" value="YflP"/>
    <property type="match status" value="1"/>
</dbReference>
<sequence length="309" mass="32152">MVVALAAVNAQAADSSSPIRLIVPTPPGSASDALARAMALPWGKASGRAVVVENFAGAGTTIGTRQIARAPKDGLTLGVISSNHTINPWLYKHLPYDPIADFTPIAMIGSVPAMLVANNRVSADTPAELAQLSKSLPKPLGEGVVTGTAYHMASEIFKEQAGMTTNPIPYKGSSQVINDLLGGSIDIAFVAAQAVAPLVAAGKLKGLAVTTPKRSDMAPQVPTLHESGLPKYDAEVWLAIAGPGGLSAADIAARRGEIETALGDPEMQRAMRHQGIQPIRMAQPDIQPFVAQELARNQAVIQRVGITVD</sequence>
<dbReference type="Pfam" id="PF03401">
    <property type="entry name" value="TctC"/>
    <property type="match status" value="1"/>
</dbReference>
<accession>A0A193GKA1</accession>
<protein>
    <recommendedName>
        <fullName evidence="4">ABC transporter substrate-binding protein</fullName>
    </recommendedName>
</protein>
<dbReference type="Gene3D" id="3.40.190.150">
    <property type="entry name" value="Bordetella uptake gene, domain 1"/>
    <property type="match status" value="1"/>
</dbReference>
<dbReference type="Proteomes" id="UP000091926">
    <property type="component" value="Chromosome"/>
</dbReference>
<evidence type="ECO:0000313" key="3">
    <source>
        <dbReference type="Proteomes" id="UP000091926"/>
    </source>
</evidence>
<keyword evidence="3" id="KW-1185">Reference proteome</keyword>
<dbReference type="PANTHER" id="PTHR42928:SF5">
    <property type="entry name" value="BLR1237 PROTEIN"/>
    <property type="match status" value="1"/>
</dbReference>
<evidence type="ECO:0000256" key="1">
    <source>
        <dbReference type="ARBA" id="ARBA00006987"/>
    </source>
</evidence>